<proteinExistence type="predicted"/>
<sequence>MMLALLADAAWAEVKPVLRMAMPEYPPYTYVQDGQYQGEGYDAFVFIMRHLQREFEILLVPNYGRAVTDLQNNLIDGLFLASENAERNSMAVFSDPVSVTRWTWVWLTDNTQLRPDSPRFHDDAVVSAQLNSNIYLWLRQQGYQVAGGPNNIRDLFRLLNARRVDAIMLPEQTALTVISDNNYARANYQFKVERELPFAIYISKSFLALEPNFMAALNQAIAHYHQSEAVMLKDDQQ</sequence>
<dbReference type="SUPFAM" id="SSF53850">
    <property type="entry name" value="Periplasmic binding protein-like II"/>
    <property type="match status" value="1"/>
</dbReference>
<keyword evidence="3" id="KW-1185">Reference proteome</keyword>
<protein>
    <recommendedName>
        <fullName evidence="1">Solute-binding protein family 3/N-terminal domain-containing protein</fullName>
    </recommendedName>
</protein>
<dbReference type="Proteomes" id="UP000659697">
    <property type="component" value="Unassembled WGS sequence"/>
</dbReference>
<evidence type="ECO:0000313" key="3">
    <source>
        <dbReference type="Proteomes" id="UP000659697"/>
    </source>
</evidence>
<evidence type="ECO:0000313" key="2">
    <source>
        <dbReference type="EMBL" id="GHG58849.1"/>
    </source>
</evidence>
<dbReference type="EMBL" id="BNAO01000001">
    <property type="protein sequence ID" value="GHG58849.1"/>
    <property type="molecule type" value="Genomic_DNA"/>
</dbReference>
<dbReference type="InterPro" id="IPR001638">
    <property type="entry name" value="Solute-binding_3/MltF_N"/>
</dbReference>
<evidence type="ECO:0000259" key="1">
    <source>
        <dbReference type="SMART" id="SM00062"/>
    </source>
</evidence>
<dbReference type="Gene3D" id="3.40.190.10">
    <property type="entry name" value="Periplasmic binding protein-like II"/>
    <property type="match status" value="2"/>
</dbReference>
<reference evidence="3" key="1">
    <citation type="journal article" date="2019" name="Int. J. Syst. Evol. Microbiol.">
        <title>The Global Catalogue of Microorganisms (GCM) 10K type strain sequencing project: providing services to taxonomists for standard genome sequencing and annotation.</title>
        <authorList>
            <consortium name="The Broad Institute Genomics Platform"/>
            <consortium name="The Broad Institute Genome Sequencing Center for Infectious Disease"/>
            <person name="Wu L."/>
            <person name="Ma J."/>
        </authorList>
    </citation>
    <scope>NUCLEOTIDE SEQUENCE [LARGE SCALE GENOMIC DNA]</scope>
    <source>
        <strain evidence="3">CGMCC 1.7003</strain>
    </source>
</reference>
<gene>
    <name evidence="2" type="ORF">GCM10010919_00860</name>
</gene>
<feature type="domain" description="Solute-binding protein family 3/N-terminal" evidence="1">
    <location>
        <begin position="17"/>
        <end position="235"/>
    </location>
</feature>
<name>A0ABQ3KXK4_9ALTE</name>
<dbReference type="SMART" id="SM00062">
    <property type="entry name" value="PBPb"/>
    <property type="match status" value="1"/>
</dbReference>
<accession>A0ABQ3KXK4</accession>
<organism evidence="2 3">
    <name type="scientific">Alishewanella longhuensis</name>
    <dbReference type="NCBI Taxonomy" id="1091037"/>
    <lineage>
        <taxon>Bacteria</taxon>
        <taxon>Pseudomonadati</taxon>
        <taxon>Pseudomonadota</taxon>
        <taxon>Gammaproteobacteria</taxon>
        <taxon>Alteromonadales</taxon>
        <taxon>Alteromonadaceae</taxon>
        <taxon>Alishewanella</taxon>
    </lineage>
</organism>
<comment type="caution">
    <text evidence="2">The sequence shown here is derived from an EMBL/GenBank/DDBJ whole genome shotgun (WGS) entry which is preliminary data.</text>
</comment>
<dbReference type="Pfam" id="PF00497">
    <property type="entry name" value="SBP_bac_3"/>
    <property type="match status" value="1"/>
</dbReference>